<dbReference type="GO" id="GO:0016787">
    <property type="term" value="F:hydrolase activity"/>
    <property type="evidence" value="ECO:0007669"/>
    <property type="project" value="UniProtKB-KW"/>
</dbReference>
<feature type="compositionally biased region" description="Basic and acidic residues" evidence="10">
    <location>
        <begin position="586"/>
        <end position="601"/>
    </location>
</feature>
<dbReference type="GO" id="GO:0005737">
    <property type="term" value="C:cytoplasm"/>
    <property type="evidence" value="ECO:0007669"/>
    <property type="project" value="TreeGrafter"/>
</dbReference>
<feature type="compositionally biased region" description="Basic and acidic residues" evidence="10">
    <location>
        <begin position="536"/>
        <end position="546"/>
    </location>
</feature>
<dbReference type="PANTHER" id="PTHR45626:SF16">
    <property type="entry name" value="ATP-DEPENDENT HELICASE ULS1"/>
    <property type="match status" value="1"/>
</dbReference>
<evidence type="ECO:0000256" key="6">
    <source>
        <dbReference type="ARBA" id="ARBA00022806"/>
    </source>
</evidence>
<keyword evidence="8" id="KW-0067">ATP-binding</keyword>
<keyword evidence="2" id="KW-0479">Metal-binding</keyword>
<dbReference type="GO" id="GO:0005634">
    <property type="term" value="C:nucleus"/>
    <property type="evidence" value="ECO:0007669"/>
    <property type="project" value="TreeGrafter"/>
</dbReference>
<evidence type="ECO:0000256" key="10">
    <source>
        <dbReference type="SAM" id="MobiDB-lite"/>
    </source>
</evidence>
<dbReference type="SMART" id="SM00184">
    <property type="entry name" value="RING"/>
    <property type="match status" value="1"/>
</dbReference>
<dbReference type="OrthoDB" id="423559at2759"/>
<dbReference type="SUPFAM" id="SSF52540">
    <property type="entry name" value="P-loop containing nucleoside triphosphate hydrolases"/>
    <property type="match status" value="2"/>
</dbReference>
<evidence type="ECO:0000259" key="12">
    <source>
        <dbReference type="PROSITE" id="PS51192"/>
    </source>
</evidence>
<dbReference type="GO" id="GO:0000724">
    <property type="term" value="P:double-strand break repair via homologous recombination"/>
    <property type="evidence" value="ECO:0007669"/>
    <property type="project" value="TreeGrafter"/>
</dbReference>
<dbReference type="InterPro" id="IPR027417">
    <property type="entry name" value="P-loop_NTPase"/>
</dbReference>
<sequence length="750" mass="84774">MEVRLLPHQLIGVSWMTKQERESPHKGGILADDMGLGKTVQMIATMVINQPTDEDKHRTTLIVVPAALMSQWKEEVEQKTNGMFEVHIQHGRDKLKDVELLAEKDIIVTTYHTLNLDFSVPSDIDDSDEEMRWLRDNGGPLSRMRWYRVILDEAQFIRNRGTRCSRAVAMLRSKYRWCLTGTPITNTLADIYGFLRFGRFRPFNDWNDFNNHIARVQLEDAPLAGMRAQEVLKPVMLRRSKNAIVEGEPILQLPAKDVELVFVEFSPDELDLYQRFEKRAQIQINRFIRNNTLLKNHQQVFVWILRLRQLCAHPHLVLEQSDGFEDPSLMMGSAGDKELARATRKMGKKWVGIIKRRYIARARALELELEDALDGEDNTCPMCGDLYMENNGRVLGCGHEMCGECLDVLASSPIEAREEFGNGDEQTNERIEKEWETAAVKGLRPCPTCKKMQDLTPNAIFLSAAFHPTSEEVRAAMRRPVTPPPKQRELTLKSDIDILALSESSSSDSDDDVVNFAALMRSGPKGNAVVKGNGKAAKEQNSKSDDGSESDGDTASKRRGTKTKGRERGKGNAPSRANGKGKGKGKGKESEDEKDPGEPDQHVLNTWKQGGSNVESSAKMLQMVAYLKEWESSGDKTIVFSQWTSMLNLCEQIFARQGIRSLRYDGQMGREAREYTLNQFRRPGGPKVILVSIKCGGVGLNLVSANRVINLDLSWNFATESQAYDRVHRLGQEKQVFVKRLVIRNSIEER</sequence>
<evidence type="ECO:0000259" key="13">
    <source>
        <dbReference type="PROSITE" id="PS51194"/>
    </source>
</evidence>
<keyword evidence="5" id="KW-0378">Hydrolase</keyword>
<keyword evidence="4 9" id="KW-0863">Zinc-finger</keyword>
<dbReference type="InterPro" id="IPR014001">
    <property type="entry name" value="Helicase_ATP-bd"/>
</dbReference>
<evidence type="ECO:0000256" key="9">
    <source>
        <dbReference type="PROSITE-ProRule" id="PRU00175"/>
    </source>
</evidence>
<dbReference type="InterPro" id="IPR001841">
    <property type="entry name" value="Znf_RING"/>
</dbReference>
<dbReference type="InterPro" id="IPR050628">
    <property type="entry name" value="SNF2_RAD54_helicase_TF"/>
</dbReference>
<dbReference type="Gene3D" id="3.40.50.10810">
    <property type="entry name" value="Tandem AAA-ATPase domain"/>
    <property type="match status" value="1"/>
</dbReference>
<evidence type="ECO:0000256" key="4">
    <source>
        <dbReference type="ARBA" id="ARBA00022771"/>
    </source>
</evidence>
<dbReference type="PROSITE" id="PS51194">
    <property type="entry name" value="HELICASE_CTER"/>
    <property type="match status" value="1"/>
</dbReference>
<dbReference type="PROSITE" id="PS51192">
    <property type="entry name" value="HELICASE_ATP_BIND_1"/>
    <property type="match status" value="1"/>
</dbReference>
<dbReference type="InterPro" id="IPR038718">
    <property type="entry name" value="SNF2-like_sf"/>
</dbReference>
<dbReference type="InterPro" id="IPR001650">
    <property type="entry name" value="Helicase_C-like"/>
</dbReference>
<dbReference type="InterPro" id="IPR000330">
    <property type="entry name" value="SNF2_N"/>
</dbReference>
<accession>A0A6G6FQ37</accession>
<dbReference type="Gene3D" id="3.30.40.10">
    <property type="entry name" value="Zinc/RING finger domain, C3HC4 (zinc finger)"/>
    <property type="match status" value="1"/>
</dbReference>
<dbReference type="InterPro" id="IPR049730">
    <property type="entry name" value="SNF2/RAD54-like_C"/>
</dbReference>
<dbReference type="SMART" id="SM00487">
    <property type="entry name" value="DEXDc"/>
    <property type="match status" value="1"/>
</dbReference>
<comment type="similarity">
    <text evidence="1">Belongs to the SNF2/RAD54 helicase family.</text>
</comment>
<organism evidence="14">
    <name type="scientific">Trametes gibbosa</name>
    <dbReference type="NCBI Taxonomy" id="160864"/>
    <lineage>
        <taxon>Eukaryota</taxon>
        <taxon>Fungi</taxon>
        <taxon>Dikarya</taxon>
        <taxon>Basidiomycota</taxon>
        <taxon>Agaricomycotina</taxon>
        <taxon>Agaricomycetes</taxon>
        <taxon>Polyporales</taxon>
        <taxon>Polyporaceae</taxon>
        <taxon>Trametes</taxon>
    </lineage>
</organism>
<dbReference type="GO" id="GO:0004386">
    <property type="term" value="F:helicase activity"/>
    <property type="evidence" value="ECO:0007669"/>
    <property type="project" value="UniProtKB-KW"/>
</dbReference>
<dbReference type="Pfam" id="PF00271">
    <property type="entry name" value="Helicase_C"/>
    <property type="match status" value="1"/>
</dbReference>
<feature type="domain" description="Helicase C-terminal" evidence="13">
    <location>
        <begin position="622"/>
        <end position="750"/>
    </location>
</feature>
<dbReference type="SMART" id="SM00490">
    <property type="entry name" value="HELICc"/>
    <property type="match status" value="1"/>
</dbReference>
<dbReference type="Pfam" id="PF00176">
    <property type="entry name" value="SNF2-rel_dom"/>
    <property type="match status" value="1"/>
</dbReference>
<feature type="domain" description="RING-type" evidence="11">
    <location>
        <begin position="380"/>
        <end position="450"/>
    </location>
</feature>
<dbReference type="InterPro" id="IPR013083">
    <property type="entry name" value="Znf_RING/FYVE/PHD"/>
</dbReference>
<evidence type="ECO:0000256" key="8">
    <source>
        <dbReference type="ARBA" id="ARBA00022840"/>
    </source>
</evidence>
<evidence type="ECO:0000256" key="7">
    <source>
        <dbReference type="ARBA" id="ARBA00022833"/>
    </source>
</evidence>
<evidence type="ECO:0000256" key="2">
    <source>
        <dbReference type="ARBA" id="ARBA00022723"/>
    </source>
</evidence>
<keyword evidence="7" id="KW-0862">Zinc</keyword>
<evidence type="ECO:0000256" key="1">
    <source>
        <dbReference type="ARBA" id="ARBA00007025"/>
    </source>
</evidence>
<dbReference type="Gene3D" id="3.40.50.300">
    <property type="entry name" value="P-loop containing nucleotide triphosphate hydrolases"/>
    <property type="match status" value="2"/>
</dbReference>
<keyword evidence="6" id="KW-0347">Helicase</keyword>
<name>A0A6G6FQ37_9APHY</name>
<dbReference type="GO" id="GO:0008094">
    <property type="term" value="F:ATP-dependent activity, acting on DNA"/>
    <property type="evidence" value="ECO:0007669"/>
    <property type="project" value="TreeGrafter"/>
</dbReference>
<feature type="region of interest" description="Disordered" evidence="10">
    <location>
        <begin position="524"/>
        <end position="611"/>
    </location>
</feature>
<dbReference type="SUPFAM" id="SSF57850">
    <property type="entry name" value="RING/U-box"/>
    <property type="match status" value="1"/>
</dbReference>
<evidence type="ECO:0000256" key="5">
    <source>
        <dbReference type="ARBA" id="ARBA00022801"/>
    </source>
</evidence>
<protein>
    <submittedName>
        <fullName evidence="14">Uncharacterized protein</fullName>
    </submittedName>
</protein>
<dbReference type="PROSITE" id="PS00518">
    <property type="entry name" value="ZF_RING_1"/>
    <property type="match status" value="1"/>
</dbReference>
<dbReference type="InterPro" id="IPR017907">
    <property type="entry name" value="Znf_RING_CS"/>
</dbReference>
<evidence type="ECO:0000313" key="14">
    <source>
        <dbReference type="EMBL" id="QIE48432.1"/>
    </source>
</evidence>
<dbReference type="AlphaFoldDB" id="A0A6G6FQ37"/>
<dbReference type="GO" id="GO:0005524">
    <property type="term" value="F:ATP binding"/>
    <property type="evidence" value="ECO:0007669"/>
    <property type="project" value="UniProtKB-KW"/>
</dbReference>
<reference evidence="14" key="1">
    <citation type="journal article" date="2019" name="J. For. Res.">
        <title>Expression and analysis of zinc finger family gene in Lenzites gibbosa.</title>
        <authorList>
            <person name="Zhang J."/>
            <person name="Chi Y."/>
            <person name="Li S."/>
            <person name="Zhang J."/>
            <person name="Chen J."/>
        </authorList>
    </citation>
    <scope>NUCLEOTIDE SEQUENCE</scope>
    <source>
        <strain evidence="14">ZnF25</strain>
    </source>
</reference>
<dbReference type="PROSITE" id="PS50089">
    <property type="entry name" value="ZF_RING_2"/>
    <property type="match status" value="1"/>
</dbReference>
<dbReference type="GO" id="GO:0008270">
    <property type="term" value="F:zinc ion binding"/>
    <property type="evidence" value="ECO:0007669"/>
    <property type="project" value="UniProtKB-KW"/>
</dbReference>
<dbReference type="CDD" id="cd18793">
    <property type="entry name" value="SF2_C_SNF"/>
    <property type="match status" value="1"/>
</dbReference>
<feature type="domain" description="Helicase ATP-binding" evidence="12">
    <location>
        <begin position="19"/>
        <end position="201"/>
    </location>
</feature>
<dbReference type="CDD" id="cd18008">
    <property type="entry name" value="DEXDc_SHPRH-like"/>
    <property type="match status" value="1"/>
</dbReference>
<keyword evidence="3" id="KW-0547">Nucleotide-binding</keyword>
<dbReference type="PANTHER" id="PTHR45626">
    <property type="entry name" value="TRANSCRIPTION TERMINATION FACTOR 2-RELATED"/>
    <property type="match status" value="1"/>
</dbReference>
<evidence type="ECO:0000256" key="3">
    <source>
        <dbReference type="ARBA" id="ARBA00022741"/>
    </source>
</evidence>
<evidence type="ECO:0000259" key="11">
    <source>
        <dbReference type="PROSITE" id="PS50089"/>
    </source>
</evidence>
<dbReference type="EMBL" id="MK805159">
    <property type="protein sequence ID" value="QIE48432.1"/>
    <property type="molecule type" value="mRNA"/>
</dbReference>
<proteinExistence type="evidence at transcript level"/>